<sequence length="359" mass="42088">MNPRPQNNNMYDAAGNNLNSSNSRTEDADINSNPSELQQTPQPQQNERTLQYMGGYSMMQPNESRRSKLQRMAKQEEEDLQRWKEEHRAGPVNLPPERLGGALSMEEARSNQAMRQRQAKYQPKLKREEHAKKQKEAEEEEIKKMKTVQREKANRLEEKNLKEEEQRKTLHSHDHKIKTNAFIQALEAVNLSSDTKNNTPGISSWARSKTYRESQREDESRKYLQMKEEQRKKAELLEQKQRQEEDERRRDLNNEHRQVNAAFLDRLQGIRQPCIMEQPFPVVFKDETNFCVAGPQDAPGISENRQLKNEIEGGEEHETDNDWVVMKLLTAFPFCERAFLEEIVTQCNGDYQQAFQLLS</sequence>
<feature type="region of interest" description="Disordered" evidence="1">
    <location>
        <begin position="119"/>
        <end position="174"/>
    </location>
</feature>
<dbReference type="EMBL" id="JAATIS010008602">
    <property type="protein sequence ID" value="KAG2456989.1"/>
    <property type="molecule type" value="Genomic_DNA"/>
</dbReference>
<feature type="compositionally biased region" description="Polar residues" evidence="1">
    <location>
        <begin position="1"/>
        <end position="23"/>
    </location>
</feature>
<feature type="non-terminal residue" evidence="2">
    <location>
        <position position="359"/>
    </location>
</feature>
<comment type="caution">
    <text evidence="2">The sequence shown here is derived from an EMBL/GenBank/DDBJ whole genome shotgun (WGS) entry which is preliminary data.</text>
</comment>
<feature type="compositionally biased region" description="Basic and acidic residues" evidence="1">
    <location>
        <begin position="125"/>
        <end position="172"/>
    </location>
</feature>
<reference evidence="2 3" key="1">
    <citation type="journal article" date="2021" name="Cell">
        <title>Tracing the genetic footprints of vertebrate landing in non-teleost ray-finned fishes.</title>
        <authorList>
            <person name="Bi X."/>
            <person name="Wang K."/>
            <person name="Yang L."/>
            <person name="Pan H."/>
            <person name="Jiang H."/>
            <person name="Wei Q."/>
            <person name="Fang M."/>
            <person name="Yu H."/>
            <person name="Zhu C."/>
            <person name="Cai Y."/>
            <person name="He Y."/>
            <person name="Gan X."/>
            <person name="Zeng H."/>
            <person name="Yu D."/>
            <person name="Zhu Y."/>
            <person name="Jiang H."/>
            <person name="Qiu Q."/>
            <person name="Yang H."/>
            <person name="Zhang Y.E."/>
            <person name="Wang W."/>
            <person name="Zhu M."/>
            <person name="He S."/>
            <person name="Zhang G."/>
        </authorList>
    </citation>
    <scope>NUCLEOTIDE SEQUENCE [LARGE SCALE GENOMIC DNA]</scope>
    <source>
        <strain evidence="2">Bchr_013</strain>
    </source>
</reference>
<keyword evidence="3" id="KW-1185">Reference proteome</keyword>
<accession>A0A8X8BJA5</accession>
<feature type="compositionally biased region" description="Basic and acidic residues" evidence="1">
    <location>
        <begin position="210"/>
        <end position="253"/>
    </location>
</feature>
<feature type="compositionally biased region" description="Basic and acidic residues" evidence="1">
    <location>
        <begin position="80"/>
        <end position="89"/>
    </location>
</feature>
<evidence type="ECO:0000313" key="3">
    <source>
        <dbReference type="Proteomes" id="UP000886611"/>
    </source>
</evidence>
<feature type="region of interest" description="Disordered" evidence="1">
    <location>
        <begin position="193"/>
        <end position="253"/>
    </location>
</feature>
<feature type="non-terminal residue" evidence="2">
    <location>
        <position position="1"/>
    </location>
</feature>
<dbReference type="Proteomes" id="UP000886611">
    <property type="component" value="Unassembled WGS sequence"/>
</dbReference>
<name>A0A8X8BJA5_POLSE</name>
<feature type="region of interest" description="Disordered" evidence="1">
    <location>
        <begin position="1"/>
        <end position="99"/>
    </location>
</feature>
<dbReference type="AlphaFoldDB" id="A0A8X8BJA5"/>
<proteinExistence type="predicted"/>
<feature type="compositionally biased region" description="Polar residues" evidence="1">
    <location>
        <begin position="193"/>
        <end position="207"/>
    </location>
</feature>
<protein>
    <submittedName>
        <fullName evidence="2">ESIP1 protein</fullName>
    </submittedName>
</protein>
<dbReference type="PANTHER" id="PTHR22529:SF1">
    <property type="entry name" value="EPITHELIAL-STROMAL INTERACTION PROTEIN 1"/>
    <property type="match status" value="1"/>
</dbReference>
<evidence type="ECO:0000313" key="2">
    <source>
        <dbReference type="EMBL" id="KAG2456989.1"/>
    </source>
</evidence>
<dbReference type="InterPro" id="IPR026185">
    <property type="entry name" value="EPSTI1"/>
</dbReference>
<evidence type="ECO:0000256" key="1">
    <source>
        <dbReference type="SAM" id="MobiDB-lite"/>
    </source>
</evidence>
<feature type="compositionally biased region" description="Polar residues" evidence="1">
    <location>
        <begin position="30"/>
        <end position="49"/>
    </location>
</feature>
<organism evidence="2 3">
    <name type="scientific">Polypterus senegalus</name>
    <name type="common">Senegal bichir</name>
    <dbReference type="NCBI Taxonomy" id="55291"/>
    <lineage>
        <taxon>Eukaryota</taxon>
        <taxon>Metazoa</taxon>
        <taxon>Chordata</taxon>
        <taxon>Craniata</taxon>
        <taxon>Vertebrata</taxon>
        <taxon>Euteleostomi</taxon>
        <taxon>Actinopterygii</taxon>
        <taxon>Polypteriformes</taxon>
        <taxon>Polypteridae</taxon>
        <taxon>Polypterus</taxon>
    </lineage>
</organism>
<gene>
    <name evidence="2" type="primary">Epsti1</name>
    <name evidence="2" type="ORF">GTO96_0013563</name>
</gene>
<dbReference type="PANTHER" id="PTHR22529">
    <property type="entry name" value="EPITHELIAL-STROMAL INTERACTION PROTEIN 1"/>
    <property type="match status" value="1"/>
</dbReference>